<sequence>LARVWCPEVAGRPRIIPTHRRPDRYLGIWRHPVGVREAPCCALIDRRSRDNGELRHLRRQRSDQKAWKDLKHDDITGCRQGFRSVPEMKARRESVMQPLYKRTSWLREVRLEYVFAVLVGGLSVFRRDELEVLGELSRSAYERTIERRTHPNRSGDIRLTVRDERGVIEPEDVCEGDRSRRDLVPWKIAAHAVEDYTSSTHYLYSPLAFWPNERTSGQSVLDHQISVAILTLTLIL</sequence>
<dbReference type="AlphaFoldDB" id="A0A0V0TCY4"/>
<name>A0A0V0TCY4_9BILA</name>
<feature type="non-terminal residue" evidence="1">
    <location>
        <position position="1"/>
    </location>
</feature>
<evidence type="ECO:0000313" key="1">
    <source>
        <dbReference type="EMBL" id="KRX36898.1"/>
    </source>
</evidence>
<dbReference type="Proteomes" id="UP000055048">
    <property type="component" value="Unassembled WGS sequence"/>
</dbReference>
<reference evidence="1 2" key="1">
    <citation type="submission" date="2015-01" db="EMBL/GenBank/DDBJ databases">
        <title>Evolution of Trichinella species and genotypes.</title>
        <authorList>
            <person name="Korhonen P.K."/>
            <person name="Edoardo P."/>
            <person name="Giuseppe L.R."/>
            <person name="Gasser R.B."/>
        </authorList>
    </citation>
    <scope>NUCLEOTIDE SEQUENCE [LARGE SCALE GENOMIC DNA]</scope>
    <source>
        <strain evidence="1">ISS417</strain>
    </source>
</reference>
<evidence type="ECO:0000313" key="2">
    <source>
        <dbReference type="Proteomes" id="UP000055048"/>
    </source>
</evidence>
<dbReference type="EMBL" id="JYDJ01000338">
    <property type="protein sequence ID" value="KRX36898.1"/>
    <property type="molecule type" value="Genomic_DNA"/>
</dbReference>
<organism evidence="1 2">
    <name type="scientific">Trichinella murrelli</name>
    <dbReference type="NCBI Taxonomy" id="144512"/>
    <lineage>
        <taxon>Eukaryota</taxon>
        <taxon>Metazoa</taxon>
        <taxon>Ecdysozoa</taxon>
        <taxon>Nematoda</taxon>
        <taxon>Enoplea</taxon>
        <taxon>Dorylaimia</taxon>
        <taxon>Trichinellida</taxon>
        <taxon>Trichinellidae</taxon>
        <taxon>Trichinella</taxon>
    </lineage>
</organism>
<comment type="caution">
    <text evidence="1">The sequence shown here is derived from an EMBL/GenBank/DDBJ whole genome shotgun (WGS) entry which is preliminary data.</text>
</comment>
<protein>
    <submittedName>
        <fullName evidence="1">Uncharacterized protein</fullName>
    </submittedName>
</protein>
<keyword evidence="2" id="KW-1185">Reference proteome</keyword>
<dbReference type="OrthoDB" id="10498382at2759"/>
<gene>
    <name evidence="1" type="ORF">T05_6676</name>
</gene>
<proteinExistence type="predicted"/>
<accession>A0A0V0TCY4</accession>